<dbReference type="Gene3D" id="3.90.1150.10">
    <property type="entry name" value="Aspartate Aminotransferase, domain 1"/>
    <property type="match status" value="1"/>
</dbReference>
<sequence length="465" mass="50083">MPLNKLSAHWARRLESDPRPAYLLIPDLIAEDVRTGRLGARERLPNLRELSQELGLNYTTVARAYAEARKRGLVDSRPGVGTFVRGHAPSLPLRGGSGAEMTMNMPPEPQEPALMARMQAGAAELMARTDPYLLLRYQDFGGSLADREAATAWLRTRLPGCDMARVLVCPGIHSVLAALISQLARPGEVICVESLTYPGIKAISTQLGVQLHALTLDDEGPSAAEFELACKRLKPKALYINPTLLNPTTTTTSRSRREALADIALRFNVPIIEDDAYAMLPLEAPPPLASMAPELTYYVSGLSKCLGAGLRTAFVCAPTETAAKRLAGALRATTVMASPYTNALATRWLMDGTAEAVLIAIRAESVARQALAAKWLARYGVVAHPEGFHLWLPLTSSWSVVEFASFLRTQGVGVVASAAFSTDGDPPDAVRVCLGGSLSRNGCDDALRLIADTLEHPRHPHATIL</sequence>
<dbReference type="SUPFAM" id="SSF53383">
    <property type="entry name" value="PLP-dependent transferases"/>
    <property type="match status" value="1"/>
</dbReference>
<evidence type="ECO:0000256" key="1">
    <source>
        <dbReference type="ARBA" id="ARBA00005384"/>
    </source>
</evidence>
<keyword evidence="8" id="KW-1185">Reference proteome</keyword>
<dbReference type="CDD" id="cd00609">
    <property type="entry name" value="AAT_like"/>
    <property type="match status" value="1"/>
</dbReference>
<dbReference type="Gene3D" id="3.40.640.10">
    <property type="entry name" value="Type I PLP-dependent aspartate aminotransferase-like (Major domain)"/>
    <property type="match status" value="1"/>
</dbReference>
<comment type="similarity">
    <text evidence="1">In the C-terminal section; belongs to the class-I pyridoxal-phosphate-dependent aminotransferase family.</text>
</comment>
<gene>
    <name evidence="7" type="ORF">IM725_00775</name>
</gene>
<dbReference type="InterPro" id="IPR015421">
    <property type="entry name" value="PyrdxlP-dep_Trfase_major"/>
</dbReference>
<evidence type="ECO:0000256" key="5">
    <source>
        <dbReference type="ARBA" id="ARBA00023163"/>
    </source>
</evidence>
<keyword evidence="5" id="KW-0804">Transcription</keyword>
<name>A0ABR9S9S5_9BURK</name>
<proteinExistence type="inferred from homology"/>
<comment type="caution">
    <text evidence="7">The sequence shown here is derived from an EMBL/GenBank/DDBJ whole genome shotgun (WGS) entry which is preliminary data.</text>
</comment>
<keyword evidence="7" id="KW-0032">Aminotransferase</keyword>
<evidence type="ECO:0000256" key="4">
    <source>
        <dbReference type="ARBA" id="ARBA00023125"/>
    </source>
</evidence>
<evidence type="ECO:0000259" key="6">
    <source>
        <dbReference type="PROSITE" id="PS50949"/>
    </source>
</evidence>
<feature type="domain" description="HTH gntR-type" evidence="6">
    <location>
        <begin position="19"/>
        <end position="87"/>
    </location>
</feature>
<keyword evidence="2" id="KW-0663">Pyridoxal phosphate</keyword>
<dbReference type="EMBL" id="JADDOJ010000002">
    <property type="protein sequence ID" value="MBE7939102.1"/>
    <property type="molecule type" value="Genomic_DNA"/>
</dbReference>
<evidence type="ECO:0000313" key="8">
    <source>
        <dbReference type="Proteomes" id="UP000715965"/>
    </source>
</evidence>
<dbReference type="SMART" id="SM00345">
    <property type="entry name" value="HTH_GNTR"/>
    <property type="match status" value="1"/>
</dbReference>
<dbReference type="InterPro" id="IPR051446">
    <property type="entry name" value="HTH_trans_reg/aminotransferase"/>
</dbReference>
<evidence type="ECO:0000256" key="2">
    <source>
        <dbReference type="ARBA" id="ARBA00022898"/>
    </source>
</evidence>
<organism evidence="7 8">
    <name type="scientific">Ramlibacter aquaticus</name>
    <dbReference type="NCBI Taxonomy" id="2780094"/>
    <lineage>
        <taxon>Bacteria</taxon>
        <taxon>Pseudomonadati</taxon>
        <taxon>Pseudomonadota</taxon>
        <taxon>Betaproteobacteria</taxon>
        <taxon>Burkholderiales</taxon>
        <taxon>Comamonadaceae</taxon>
        <taxon>Ramlibacter</taxon>
    </lineage>
</organism>
<keyword evidence="4" id="KW-0238">DNA-binding</keyword>
<keyword evidence="7" id="KW-0808">Transferase</keyword>
<keyword evidence="3" id="KW-0805">Transcription regulation</keyword>
<dbReference type="SUPFAM" id="SSF46785">
    <property type="entry name" value="Winged helix' DNA-binding domain"/>
    <property type="match status" value="1"/>
</dbReference>
<dbReference type="InterPro" id="IPR004839">
    <property type="entry name" value="Aminotransferase_I/II_large"/>
</dbReference>
<protein>
    <submittedName>
        <fullName evidence="7">PLP-dependent aminotransferase family protein</fullName>
    </submittedName>
</protein>
<dbReference type="InterPro" id="IPR000524">
    <property type="entry name" value="Tscrpt_reg_HTH_GntR"/>
</dbReference>
<dbReference type="Pfam" id="PF00155">
    <property type="entry name" value="Aminotran_1_2"/>
    <property type="match status" value="1"/>
</dbReference>
<dbReference type="PROSITE" id="PS50949">
    <property type="entry name" value="HTH_GNTR"/>
    <property type="match status" value="1"/>
</dbReference>
<reference evidence="7 8" key="1">
    <citation type="submission" date="2020-10" db="EMBL/GenBank/DDBJ databases">
        <title>Draft genome of Ramlibacter aquaticus LMG 30558.</title>
        <authorList>
            <person name="Props R."/>
        </authorList>
    </citation>
    <scope>NUCLEOTIDE SEQUENCE [LARGE SCALE GENOMIC DNA]</scope>
    <source>
        <strain evidence="7 8">LMG 30558</strain>
    </source>
</reference>
<evidence type="ECO:0000256" key="3">
    <source>
        <dbReference type="ARBA" id="ARBA00023015"/>
    </source>
</evidence>
<dbReference type="Gene3D" id="1.10.10.10">
    <property type="entry name" value="Winged helix-like DNA-binding domain superfamily/Winged helix DNA-binding domain"/>
    <property type="match status" value="1"/>
</dbReference>
<dbReference type="InterPro" id="IPR036388">
    <property type="entry name" value="WH-like_DNA-bd_sf"/>
</dbReference>
<accession>A0ABR9S9S5</accession>
<dbReference type="RefSeq" id="WP_193778653.1">
    <property type="nucleotide sequence ID" value="NZ_JADDOJ010000002.1"/>
</dbReference>
<dbReference type="PANTHER" id="PTHR46577:SF1">
    <property type="entry name" value="HTH-TYPE TRANSCRIPTIONAL REGULATORY PROTEIN GABR"/>
    <property type="match status" value="1"/>
</dbReference>
<dbReference type="GO" id="GO:0008483">
    <property type="term" value="F:transaminase activity"/>
    <property type="evidence" value="ECO:0007669"/>
    <property type="project" value="UniProtKB-KW"/>
</dbReference>
<dbReference type="InterPro" id="IPR015424">
    <property type="entry name" value="PyrdxlP-dep_Trfase"/>
</dbReference>
<dbReference type="InterPro" id="IPR015422">
    <property type="entry name" value="PyrdxlP-dep_Trfase_small"/>
</dbReference>
<dbReference type="CDD" id="cd07377">
    <property type="entry name" value="WHTH_GntR"/>
    <property type="match status" value="1"/>
</dbReference>
<dbReference type="InterPro" id="IPR036390">
    <property type="entry name" value="WH_DNA-bd_sf"/>
</dbReference>
<dbReference type="Pfam" id="PF00392">
    <property type="entry name" value="GntR"/>
    <property type="match status" value="1"/>
</dbReference>
<dbReference type="PANTHER" id="PTHR46577">
    <property type="entry name" value="HTH-TYPE TRANSCRIPTIONAL REGULATORY PROTEIN GABR"/>
    <property type="match status" value="1"/>
</dbReference>
<dbReference type="Proteomes" id="UP000715965">
    <property type="component" value="Unassembled WGS sequence"/>
</dbReference>
<evidence type="ECO:0000313" key="7">
    <source>
        <dbReference type="EMBL" id="MBE7939102.1"/>
    </source>
</evidence>